<reference evidence="2" key="1">
    <citation type="journal article" date="2017" name="Nat. Ecol. Evol.">
        <title>Genome expansion and lineage-specific genetic innovations in the forest pathogenic fungi Armillaria.</title>
        <authorList>
            <person name="Sipos G."/>
            <person name="Prasanna A.N."/>
            <person name="Walter M.C."/>
            <person name="O'Connor E."/>
            <person name="Balint B."/>
            <person name="Krizsan K."/>
            <person name="Kiss B."/>
            <person name="Hess J."/>
            <person name="Varga T."/>
            <person name="Slot J."/>
            <person name="Riley R."/>
            <person name="Boka B."/>
            <person name="Rigling D."/>
            <person name="Barry K."/>
            <person name="Lee J."/>
            <person name="Mihaltcheva S."/>
            <person name="LaButti K."/>
            <person name="Lipzen A."/>
            <person name="Waldron R."/>
            <person name="Moloney N.M."/>
            <person name="Sperisen C."/>
            <person name="Kredics L."/>
            <person name="Vagvoelgyi C."/>
            <person name="Patrignani A."/>
            <person name="Fitzpatrick D."/>
            <person name="Nagy I."/>
            <person name="Doyle S."/>
            <person name="Anderson J.B."/>
            <person name="Grigoriev I.V."/>
            <person name="Gueldener U."/>
            <person name="Muensterkoetter M."/>
            <person name="Nagy L.G."/>
        </authorList>
    </citation>
    <scope>NUCLEOTIDE SEQUENCE [LARGE SCALE GENOMIC DNA]</scope>
    <source>
        <strain evidence="2">28-4</strain>
    </source>
</reference>
<evidence type="ECO:0000313" key="1">
    <source>
        <dbReference type="EMBL" id="PBK65347.1"/>
    </source>
</evidence>
<evidence type="ECO:0000313" key="2">
    <source>
        <dbReference type="Proteomes" id="UP000218334"/>
    </source>
</evidence>
<dbReference type="EMBL" id="KZ293446">
    <property type="protein sequence ID" value="PBK65347.1"/>
    <property type="molecule type" value="Genomic_DNA"/>
</dbReference>
<gene>
    <name evidence="1" type="ORF">ARMSODRAFT_978448</name>
</gene>
<dbReference type="Proteomes" id="UP000218334">
    <property type="component" value="Unassembled WGS sequence"/>
</dbReference>
<keyword evidence="2" id="KW-1185">Reference proteome</keyword>
<protein>
    <submittedName>
        <fullName evidence="1">Uncharacterized protein</fullName>
    </submittedName>
</protein>
<accession>A0A2H3BLB7</accession>
<sequence>MSSVIVVLSTEDCYHCRTRWRCQKPQDPNPLLYRSRIVQLLSVPILFLNLALYASAGLPVPFEDNRVSEHESRIFGNWIQEIYHYAESTSAVFCFLKQGLFLLVFHVTLDSVWNHLSALYSTFSYRHDDRRPASTAHAFPSTRHHPRSQCLSPLVEASGIPYTERLAKFAIAVVELLEKKSKNKEDDGREGTITDTVRTQTRQGFLNANKFQGYKKRVDDLKMNFLIHLTGSSMLALIEIHHIFAEMQNMKETASKEESVDSGPRYPRARINRKDGIVSLYILVLSKGMFTSLTSSLDFLVVVKGQLSRFTDKRPY</sequence>
<organism evidence="1 2">
    <name type="scientific">Armillaria solidipes</name>
    <dbReference type="NCBI Taxonomy" id="1076256"/>
    <lineage>
        <taxon>Eukaryota</taxon>
        <taxon>Fungi</taxon>
        <taxon>Dikarya</taxon>
        <taxon>Basidiomycota</taxon>
        <taxon>Agaricomycotina</taxon>
        <taxon>Agaricomycetes</taxon>
        <taxon>Agaricomycetidae</taxon>
        <taxon>Agaricales</taxon>
        <taxon>Marasmiineae</taxon>
        <taxon>Physalacriaceae</taxon>
        <taxon>Armillaria</taxon>
    </lineage>
</organism>
<name>A0A2H3BLB7_9AGAR</name>
<dbReference type="AlphaFoldDB" id="A0A2H3BLB7"/>
<proteinExistence type="predicted"/>